<reference evidence="12 13" key="1">
    <citation type="submission" date="2019-02" db="EMBL/GenBank/DDBJ databases">
        <title>Deep-cultivation of Planctomycetes and their phenomic and genomic characterization uncovers novel biology.</title>
        <authorList>
            <person name="Wiegand S."/>
            <person name="Jogler M."/>
            <person name="Boedeker C."/>
            <person name="Pinto D."/>
            <person name="Vollmers J."/>
            <person name="Rivas-Marin E."/>
            <person name="Kohn T."/>
            <person name="Peeters S.H."/>
            <person name="Heuer A."/>
            <person name="Rast P."/>
            <person name="Oberbeckmann S."/>
            <person name="Bunk B."/>
            <person name="Jeske O."/>
            <person name="Meyerdierks A."/>
            <person name="Storesund J.E."/>
            <person name="Kallscheuer N."/>
            <person name="Luecker S."/>
            <person name="Lage O.M."/>
            <person name="Pohl T."/>
            <person name="Merkel B.J."/>
            <person name="Hornburger P."/>
            <person name="Mueller R.-W."/>
            <person name="Bruemmer F."/>
            <person name="Labrenz M."/>
            <person name="Spormann A.M."/>
            <person name="Op den Camp H."/>
            <person name="Overmann J."/>
            <person name="Amann R."/>
            <person name="Jetten M.S.M."/>
            <person name="Mascher T."/>
            <person name="Medema M.H."/>
            <person name="Devos D.P."/>
            <person name="Kaster A.-K."/>
            <person name="Ovreas L."/>
            <person name="Rohde M."/>
            <person name="Galperin M.Y."/>
            <person name="Jogler C."/>
        </authorList>
    </citation>
    <scope>NUCLEOTIDE SEQUENCE [LARGE SCALE GENOMIC DNA]</scope>
    <source>
        <strain evidence="12 13">Spb1</strain>
    </source>
</reference>
<evidence type="ECO:0000256" key="6">
    <source>
        <dbReference type="ARBA" id="ARBA00022917"/>
    </source>
</evidence>
<dbReference type="InterPro" id="IPR041715">
    <property type="entry name" value="HisRS-like_core"/>
</dbReference>
<dbReference type="GO" id="GO:0005524">
    <property type="term" value="F:ATP binding"/>
    <property type="evidence" value="ECO:0007669"/>
    <property type="project" value="UniProtKB-UniRule"/>
</dbReference>
<organism evidence="12 13">
    <name type="scientific">Planctopirus ephydatiae</name>
    <dbReference type="NCBI Taxonomy" id="2528019"/>
    <lineage>
        <taxon>Bacteria</taxon>
        <taxon>Pseudomonadati</taxon>
        <taxon>Planctomycetota</taxon>
        <taxon>Planctomycetia</taxon>
        <taxon>Planctomycetales</taxon>
        <taxon>Planctomycetaceae</taxon>
        <taxon>Planctopirus</taxon>
    </lineage>
</organism>
<dbReference type="InterPro" id="IPR006195">
    <property type="entry name" value="aa-tRNA-synth_II"/>
</dbReference>
<dbReference type="PANTHER" id="PTHR11476">
    <property type="entry name" value="HISTIDYL-TRNA SYNTHETASE"/>
    <property type="match status" value="1"/>
</dbReference>
<protein>
    <recommendedName>
        <fullName evidence="9">Histidine--tRNA ligase</fullName>
        <ecNumber evidence="9">6.1.1.21</ecNumber>
    </recommendedName>
    <alternativeName>
        <fullName evidence="9">Histidyl-tRNA synthetase</fullName>
        <shortName evidence="9">HisRS</shortName>
    </alternativeName>
</protein>
<evidence type="ECO:0000259" key="11">
    <source>
        <dbReference type="PROSITE" id="PS50862"/>
    </source>
</evidence>
<keyword evidence="13" id="KW-1185">Reference proteome</keyword>
<feature type="binding site" evidence="10">
    <location>
        <position position="112"/>
    </location>
    <ligand>
        <name>L-histidine</name>
        <dbReference type="ChEBI" id="CHEBI:57595"/>
    </ligand>
</feature>
<dbReference type="EC" id="6.1.1.21" evidence="9"/>
<dbReference type="Pfam" id="PF03129">
    <property type="entry name" value="HGTP_anticodon"/>
    <property type="match status" value="1"/>
</dbReference>
<sequence>MSELITPRVLGGFRDYLPDAMMARERLMETARRVYRSYGFSPIDTPVLEYSEILLGKGGDESDKQLFRFRDNGDRDVAMRFDLTVPLARFSAMHAGELGLPFKRYHIAPVWRGEKPQKGRYREFVQCDFDTIGTLSNAADIETLMVIYDLLSAIGFTQNGQPQFGIRVNNRLILNGVLEQLGVAEKSVGVLRAIDKLPKVGREAVLAEMVEKVSLTNEQAVQVLDLLSTEADLDQLEKLLAANAKASEGVARLRELLSAAKEAGIPASAVTIDLSIARGLDYYTGTIYETFLTALPTIGSVCSGGRYDNLAGLFTKEQLPGIGASLGLDRLLAAMEELGMIGHATTPAVVFVPQFDESKLGAYMHLARRLRAAGIATEVYPEAKKLGKQLQYADRKGFRLAVIAGSDEFAKGEWQVKDLQSGSKEMIADAVLETRLLEILAAGK</sequence>
<dbReference type="GO" id="GO:0005737">
    <property type="term" value="C:cytoplasm"/>
    <property type="evidence" value="ECO:0007669"/>
    <property type="project" value="UniProtKB-SubCell"/>
</dbReference>
<evidence type="ECO:0000256" key="4">
    <source>
        <dbReference type="ARBA" id="ARBA00022741"/>
    </source>
</evidence>
<dbReference type="Gene3D" id="3.40.50.800">
    <property type="entry name" value="Anticodon-binding domain"/>
    <property type="match status" value="1"/>
</dbReference>
<keyword evidence="6 9" id="KW-0648">Protein biosynthesis</keyword>
<dbReference type="InterPro" id="IPR033656">
    <property type="entry name" value="HisRS_anticodon"/>
</dbReference>
<dbReference type="InterPro" id="IPR004516">
    <property type="entry name" value="HisRS/HisZ"/>
</dbReference>
<dbReference type="Pfam" id="PF13393">
    <property type="entry name" value="tRNA-synt_His"/>
    <property type="match status" value="1"/>
</dbReference>
<dbReference type="PANTHER" id="PTHR11476:SF7">
    <property type="entry name" value="HISTIDINE--TRNA LIGASE"/>
    <property type="match status" value="1"/>
</dbReference>
<dbReference type="InterPro" id="IPR004154">
    <property type="entry name" value="Anticodon-bd"/>
</dbReference>
<evidence type="ECO:0000256" key="3">
    <source>
        <dbReference type="ARBA" id="ARBA00022598"/>
    </source>
</evidence>
<dbReference type="SUPFAM" id="SSF52954">
    <property type="entry name" value="Class II aaRS ABD-related"/>
    <property type="match status" value="1"/>
</dbReference>
<evidence type="ECO:0000313" key="12">
    <source>
        <dbReference type="EMBL" id="QDV28898.1"/>
    </source>
</evidence>
<gene>
    <name evidence="9 12" type="primary">hisS</name>
    <name evidence="12" type="ORF">Spb1_07640</name>
</gene>
<keyword evidence="9" id="KW-0963">Cytoplasm</keyword>
<evidence type="ECO:0000256" key="1">
    <source>
        <dbReference type="ARBA" id="ARBA00008226"/>
    </source>
</evidence>
<feature type="binding site" evidence="10">
    <location>
        <position position="130"/>
    </location>
    <ligand>
        <name>L-histidine</name>
        <dbReference type="ChEBI" id="CHEBI:57595"/>
    </ligand>
</feature>
<dbReference type="GO" id="GO:0006427">
    <property type="term" value="P:histidyl-tRNA aminoacylation"/>
    <property type="evidence" value="ECO:0007669"/>
    <property type="project" value="UniProtKB-UniRule"/>
</dbReference>
<dbReference type="CDD" id="cd00773">
    <property type="entry name" value="HisRS-like_core"/>
    <property type="match status" value="1"/>
</dbReference>
<dbReference type="OrthoDB" id="9800814at2"/>
<keyword evidence="5 9" id="KW-0067">ATP-binding</keyword>
<comment type="subunit">
    <text evidence="2 9">Homodimer.</text>
</comment>
<evidence type="ECO:0000256" key="10">
    <source>
        <dbReference type="PIRSR" id="PIRSR001549-1"/>
    </source>
</evidence>
<dbReference type="PROSITE" id="PS50862">
    <property type="entry name" value="AA_TRNA_LIGASE_II"/>
    <property type="match status" value="1"/>
</dbReference>
<dbReference type="EMBL" id="CP036299">
    <property type="protein sequence ID" value="QDV28898.1"/>
    <property type="molecule type" value="Genomic_DNA"/>
</dbReference>
<dbReference type="InterPro" id="IPR015807">
    <property type="entry name" value="His-tRNA-ligase"/>
</dbReference>
<evidence type="ECO:0000256" key="7">
    <source>
        <dbReference type="ARBA" id="ARBA00023146"/>
    </source>
</evidence>
<dbReference type="Proteomes" id="UP000315349">
    <property type="component" value="Chromosome"/>
</dbReference>
<dbReference type="AlphaFoldDB" id="A0A518GJZ4"/>
<evidence type="ECO:0000313" key="13">
    <source>
        <dbReference type="Proteomes" id="UP000315349"/>
    </source>
</evidence>
<comment type="subcellular location">
    <subcellularLocation>
        <location evidence="9">Cytoplasm</location>
    </subcellularLocation>
</comment>
<dbReference type="GO" id="GO:0004821">
    <property type="term" value="F:histidine-tRNA ligase activity"/>
    <property type="evidence" value="ECO:0007669"/>
    <property type="project" value="UniProtKB-UniRule"/>
</dbReference>
<feature type="domain" description="Aminoacyl-transfer RNA synthetases class-II family profile" evidence="11">
    <location>
        <begin position="1"/>
        <end position="353"/>
    </location>
</feature>
<keyword evidence="4 9" id="KW-0547">Nucleotide-binding</keyword>
<keyword evidence="3 9" id="KW-0436">Ligase</keyword>
<evidence type="ECO:0000256" key="5">
    <source>
        <dbReference type="ARBA" id="ARBA00022840"/>
    </source>
</evidence>
<keyword evidence="7 9" id="KW-0030">Aminoacyl-tRNA synthetase</keyword>
<comment type="similarity">
    <text evidence="1 9">Belongs to the class-II aminoacyl-tRNA synthetase family.</text>
</comment>
<dbReference type="InterPro" id="IPR045864">
    <property type="entry name" value="aa-tRNA-synth_II/BPL/LPL"/>
</dbReference>
<feature type="binding site" evidence="10">
    <location>
        <begin position="82"/>
        <end position="84"/>
    </location>
    <ligand>
        <name>L-histidine</name>
        <dbReference type="ChEBI" id="CHEBI:57595"/>
    </ligand>
</feature>
<feature type="binding site" evidence="10">
    <location>
        <position position="126"/>
    </location>
    <ligand>
        <name>L-histidine</name>
        <dbReference type="ChEBI" id="CHEBI:57595"/>
    </ligand>
</feature>
<dbReference type="HAMAP" id="MF_00127">
    <property type="entry name" value="His_tRNA_synth"/>
    <property type="match status" value="1"/>
</dbReference>
<dbReference type="NCBIfam" id="TIGR00442">
    <property type="entry name" value="hisS"/>
    <property type="match status" value="1"/>
</dbReference>
<proteinExistence type="inferred from homology"/>
<dbReference type="KEGG" id="peh:Spb1_07640"/>
<dbReference type="PIRSF" id="PIRSF001549">
    <property type="entry name" value="His-tRNA_synth"/>
    <property type="match status" value="1"/>
</dbReference>
<dbReference type="SUPFAM" id="SSF55681">
    <property type="entry name" value="Class II aaRS and biotin synthetases"/>
    <property type="match status" value="1"/>
</dbReference>
<accession>A0A518GJZ4</accession>
<evidence type="ECO:0000256" key="9">
    <source>
        <dbReference type="HAMAP-Rule" id="MF_00127"/>
    </source>
</evidence>
<name>A0A518GJZ4_9PLAN</name>
<comment type="catalytic activity">
    <reaction evidence="8 9">
        <text>tRNA(His) + L-histidine + ATP = L-histidyl-tRNA(His) + AMP + diphosphate + H(+)</text>
        <dbReference type="Rhea" id="RHEA:17313"/>
        <dbReference type="Rhea" id="RHEA-COMP:9665"/>
        <dbReference type="Rhea" id="RHEA-COMP:9689"/>
        <dbReference type="ChEBI" id="CHEBI:15378"/>
        <dbReference type="ChEBI" id="CHEBI:30616"/>
        <dbReference type="ChEBI" id="CHEBI:33019"/>
        <dbReference type="ChEBI" id="CHEBI:57595"/>
        <dbReference type="ChEBI" id="CHEBI:78442"/>
        <dbReference type="ChEBI" id="CHEBI:78527"/>
        <dbReference type="ChEBI" id="CHEBI:456215"/>
        <dbReference type="EC" id="6.1.1.21"/>
    </reaction>
</comment>
<evidence type="ECO:0000256" key="8">
    <source>
        <dbReference type="ARBA" id="ARBA00047639"/>
    </source>
</evidence>
<feature type="binding site" evidence="10">
    <location>
        <position position="278"/>
    </location>
    <ligand>
        <name>L-histidine</name>
        <dbReference type="ChEBI" id="CHEBI:57595"/>
    </ligand>
</feature>
<evidence type="ECO:0000256" key="2">
    <source>
        <dbReference type="ARBA" id="ARBA00011738"/>
    </source>
</evidence>
<dbReference type="CDD" id="cd00859">
    <property type="entry name" value="HisRS_anticodon"/>
    <property type="match status" value="1"/>
</dbReference>
<dbReference type="Gene3D" id="3.30.930.10">
    <property type="entry name" value="Bira Bifunctional Protein, Domain 2"/>
    <property type="match status" value="1"/>
</dbReference>
<feature type="binding site" evidence="10">
    <location>
        <begin position="282"/>
        <end position="283"/>
    </location>
    <ligand>
        <name>L-histidine</name>
        <dbReference type="ChEBI" id="CHEBI:57595"/>
    </ligand>
</feature>
<dbReference type="InterPro" id="IPR036621">
    <property type="entry name" value="Anticodon-bd_dom_sf"/>
</dbReference>